<feature type="domain" description="IPT/TIG" evidence="2">
    <location>
        <begin position="119"/>
        <end position="231"/>
    </location>
</feature>
<feature type="domain" description="IPT/TIG" evidence="2">
    <location>
        <begin position="505"/>
        <end position="605"/>
    </location>
</feature>
<dbReference type="OrthoDB" id="309513at2759"/>
<dbReference type="CDD" id="cd00603">
    <property type="entry name" value="IPT_PCSR"/>
    <property type="match status" value="3"/>
</dbReference>
<feature type="domain" description="IPT/TIG" evidence="2">
    <location>
        <begin position="418"/>
        <end position="503"/>
    </location>
</feature>
<proteinExistence type="predicted"/>
<dbReference type="OMA" id="STIMRCE"/>
<keyword evidence="1" id="KW-0472">Membrane</keyword>
<keyword evidence="3" id="KW-0675">Receptor</keyword>
<evidence type="ECO:0000313" key="3">
    <source>
        <dbReference type="EMBL" id="CDW71574.1"/>
    </source>
</evidence>
<dbReference type="CDD" id="cd00102">
    <property type="entry name" value="IPT"/>
    <property type="match status" value="6"/>
</dbReference>
<accession>A0A077ZQ35</accession>
<keyword evidence="1" id="KW-1133">Transmembrane helix</keyword>
<dbReference type="InParanoid" id="A0A077ZQ35"/>
<reference evidence="3 4" key="1">
    <citation type="submission" date="2014-06" db="EMBL/GenBank/DDBJ databases">
        <authorList>
            <person name="Swart Estienne"/>
        </authorList>
    </citation>
    <scope>NUCLEOTIDE SEQUENCE [LARGE SCALE GENOMIC DNA]</scope>
    <source>
        <strain evidence="3 4">130c</strain>
    </source>
</reference>
<gene>
    <name evidence="3" type="primary">Contig13745.g14665</name>
    <name evidence="3" type="ORF">STYLEM_521</name>
</gene>
<sequence>MKRSQNSSSTLSFKLRSPLNKDQSTKLSFLPCQKRRLSTTAIVFLGLALIASQNGINAQAPQQNHTIEKKQYDVPYTQEDVIEEENIWDNLGIKPDAAGKLDETKRNNLLAQHAHSHFTVEIDSIEPEGGPTTGNTRVLVRGGPFQDMQLLFPKPKCKFGRFDMVVDATYVACVTSPTPMESREARHRDKNDTCLQCDNSPESGDAEIVPFSVSLIGDFSDAHNSMPFRYYKPTIVHAIYPRYGPKDGLTFVQVWGENFLNFDENTKCNFGSKSVVAHFISNTYMTCISPFSDVVEKPIPFSVSLNKQQNSRDKLDFWYYNWPEVVELVPNYGPDSGGNRVLLKGNNFNPFVAEDINNLNDTFCEFEGIGKVPGQIVNSTKMYCVAPPNYILDMTYVEVTLNNQQYTDDNRPYYYYRPPQVFDIDPREGPTKGGTEVFVYGNKFKDSKNITCKFGEKLTRGTFLDPNRILCVSPAVERPGYVPLTVSYEGERYSSETVKYLYYESPEVYNITPICGPVTGYTQITVFGKNFLDMGFGKVKCIFNNTYVMNATILEEDIIKCDSPPLSNSMGYTDSTEIGGTPWFNVSITLNGKEMTDSRQKFTYYVDPTIRSILPFLGPLRGNTVSKLRGEGFAQEGTCNLTVRYGQQQQKLLNYTDTELVIVSPPAEVPDAVVVSVALNGQQFVQDKTLHFRDEENTFIYYQDLFIQDFSPKIGPTSGKTRIRVQGMGFKQLKNDDGTFRNLPLYARFRDSVTNETIGEISEAFDVEDEEFSWKTPAADLDTKAILEISYNLEDWQQVLDEGKNYSYQYYNAPKIQSVTPSYGPVKSPNNETVDIIGKHFSCPEGDCKDLWVRFGEEPNAIFVKGEKVADDRIRARVPKYTKPDVLPVEITFNGQDYTHDNQTYGFFDPFILDIRPRLISQKGTTRIRLIGYGFVNAGQELRTKVHHVNRGALKCSNGNCLDQAEYIDKQTIESGTFAQKDIAIEDNGENIGRNGFAVEASVVGNAFTENNIEVWYYEQPEYGNLNINGTPANQEKPIFIKTNFKWDKNDPKKFGEYGNFSCRFQSFDGKRVIYTKARMENYPLGSAQEEGSLPTHTLCTTPEWSSPEPVKLDISVNGQEYSGDFIFNFYDKLDLYRIVPMAGPNEGKTKVKLYGSGFNSGKEDVFVRWGVLETERQIKEQVMEYIWSENDFVYNAMLPGSEILLAYKKETYNIEKKDYDLTEGQKLKTYVAHAPKLPNWNHTHGGPIYLAVGEHLQFNVTNYTYQENEDGSKTPIEVIQSQTMYQYSYSYVEYFYYQQPVVKKVEPKSGLTRGGTRIEISGAWFAYRPEYGVVPHCKIGDKVTRAKFFSTVRIVCVSAPNDDISHLNPLQVSLNGVDYVDTGYTFRYYEQPTLYKMTPICGPASGGTQIFITGSKFSNISDPQNFNCRFTSQDRDIPPKYIPAFYQNQTTIMCSSPGGWGRGDSVKVQVTFNGEDYSENNFTFNYYNINRAIPRSGPADGNGGPIRIEGSGFQNGTEIYCSLDKTLYEPLEVSNDVIKCPMVASKQGSDYFGAVDFAIIIDGNWHKFTGGFQYYEQIVIEEMSPKVGPSEGRGVIQFFGRNFREDFQLADIGCKIGEAIGKGKVVGPNIINCTVEEMALVDEGFSLPATVALNSYSWPESNQTFVPYGMTGIYPNAGPYTGSTDILITGKGFTEDLEERARCRFGVDSDYAIVEAEILAYDKMICRSPAEFKLPATSDQTISVPIGVGFNDDDFEPWTESVHRFRFYQQPLIVRVDPDEVEVGKMAEVYVFADDNSEFWEPIPTGKGSLGQYGIECKFGRFGVGIGMYLNKTTIKCITPSVQDDPDSIWREAVKLTVALNGQDFDEENSDLDFTFVGTGSTLVFWPYVIGTLLIGLLLIALVVFCSALLQKFSLDRVIAMRGSARQQKSRPYVIRDPYDQFTPRAYSAGMIGIGQRADNQQQ</sequence>
<organism evidence="3 4">
    <name type="scientific">Stylonychia lemnae</name>
    <name type="common">Ciliate</name>
    <dbReference type="NCBI Taxonomy" id="5949"/>
    <lineage>
        <taxon>Eukaryota</taxon>
        <taxon>Sar</taxon>
        <taxon>Alveolata</taxon>
        <taxon>Ciliophora</taxon>
        <taxon>Intramacronucleata</taxon>
        <taxon>Spirotrichea</taxon>
        <taxon>Stichotrichia</taxon>
        <taxon>Sporadotrichida</taxon>
        <taxon>Oxytrichidae</taxon>
        <taxon>Stylonychinae</taxon>
        <taxon>Stylonychia</taxon>
    </lineage>
</organism>
<evidence type="ECO:0000256" key="1">
    <source>
        <dbReference type="SAM" id="Phobius"/>
    </source>
</evidence>
<dbReference type="InterPro" id="IPR002909">
    <property type="entry name" value="IPT_dom"/>
</dbReference>
<dbReference type="EMBL" id="CCKQ01000498">
    <property type="protein sequence ID" value="CDW71574.1"/>
    <property type="molecule type" value="Genomic_DNA"/>
</dbReference>
<dbReference type="Proteomes" id="UP000039865">
    <property type="component" value="Unassembled WGS sequence"/>
</dbReference>
<dbReference type="InterPro" id="IPR031148">
    <property type="entry name" value="Plexin"/>
</dbReference>
<feature type="domain" description="IPT/TIG" evidence="2">
    <location>
        <begin position="813"/>
        <end position="908"/>
    </location>
</feature>
<feature type="transmembrane region" description="Helical" evidence="1">
    <location>
        <begin position="1886"/>
        <end position="1911"/>
    </location>
</feature>
<feature type="domain" description="IPT/TIG" evidence="2">
    <location>
        <begin position="704"/>
        <end position="811"/>
    </location>
</feature>
<feature type="domain" description="IPT/TIG" evidence="2">
    <location>
        <begin position="1300"/>
        <end position="1390"/>
    </location>
</feature>
<dbReference type="Gene3D" id="2.60.40.10">
    <property type="entry name" value="Immunoglobulins"/>
    <property type="match status" value="11"/>
</dbReference>
<dbReference type="PANTHER" id="PTHR22625:SF70">
    <property type="entry name" value="PLEXIN A, ISOFORM A"/>
    <property type="match status" value="1"/>
</dbReference>
<protein>
    <submittedName>
        <fullName evidence="3">Cell surface receptor ipt tig domain-containing protein</fullName>
    </submittedName>
</protein>
<dbReference type="SMART" id="SM00429">
    <property type="entry name" value="IPT"/>
    <property type="match status" value="10"/>
</dbReference>
<evidence type="ECO:0000259" key="2">
    <source>
        <dbReference type="SMART" id="SM00429"/>
    </source>
</evidence>
<feature type="domain" description="IPT/TIG" evidence="2">
    <location>
        <begin position="1392"/>
        <end position="1488"/>
    </location>
</feature>
<feature type="domain" description="IPT/TIG" evidence="2">
    <location>
        <begin position="322"/>
        <end position="416"/>
    </location>
</feature>
<dbReference type="InterPro" id="IPR013783">
    <property type="entry name" value="Ig-like_fold"/>
</dbReference>
<dbReference type="SUPFAM" id="SSF81296">
    <property type="entry name" value="E set domains"/>
    <property type="match status" value="8"/>
</dbReference>
<evidence type="ECO:0000313" key="4">
    <source>
        <dbReference type="Proteomes" id="UP000039865"/>
    </source>
</evidence>
<name>A0A077ZQ35_STYLE</name>
<dbReference type="InterPro" id="IPR014756">
    <property type="entry name" value="Ig_E-set"/>
</dbReference>
<dbReference type="Pfam" id="PF01833">
    <property type="entry name" value="TIG"/>
    <property type="match status" value="9"/>
</dbReference>
<keyword evidence="1" id="KW-0812">Transmembrane</keyword>
<keyword evidence="4" id="KW-1185">Reference proteome</keyword>
<feature type="domain" description="IPT/TIG" evidence="2">
    <location>
        <begin position="607"/>
        <end position="702"/>
    </location>
</feature>
<feature type="domain" description="IPT/TIG" evidence="2">
    <location>
        <begin position="233"/>
        <end position="320"/>
    </location>
</feature>
<dbReference type="PANTHER" id="PTHR22625">
    <property type="entry name" value="PLEXIN"/>
    <property type="match status" value="1"/>
</dbReference>
<dbReference type="GO" id="GO:0017154">
    <property type="term" value="F:semaphorin receptor activity"/>
    <property type="evidence" value="ECO:0007669"/>
    <property type="project" value="InterPro"/>
</dbReference>